<keyword evidence="3" id="KW-0862">Zinc</keyword>
<keyword evidence="2" id="KW-0863">Zinc-finger</keyword>
<dbReference type="SUPFAM" id="SSF144232">
    <property type="entry name" value="HIT/MYND zinc finger-like"/>
    <property type="match status" value="1"/>
</dbReference>
<evidence type="ECO:0000313" key="5">
    <source>
        <dbReference type="EMBL" id="QBK88627.1"/>
    </source>
</evidence>
<protein>
    <recommendedName>
        <fullName evidence="4">MYND-type domain-containing protein</fullName>
    </recommendedName>
</protein>
<sequence>MNRSTIAIIKENDMKLDRNCTIDSINEHIHDFITIKEISCNELMDVVVDATKLTQELMGDTSICYQNHKYIYQLCHLSMKNNGNKDEKYSINGISSYLVCDRTEIYGSSVLIKSKIKDDYTCEPSFLTTNEISTLLYHNFVHTGVKIDVDGVVTEYKFYDNPLENMPHTDNLKWLNISIFNFNLILYIQTNPIIDKINKKATVIFGKNRIHGAIYMAVMETQDIYSSINIDTVNKLIKILSNSRLFRELTDIEANNMQKKNDELPIIMNRYCILEKRCREHKFICHNCNKDIENKDIENKVENSYKICGGCYRMQYCSKKCQQTHWNMHKSDCLYHNMQINKKLHGGELV</sequence>
<accession>A0A481Z0N3</accession>
<reference evidence="5" key="1">
    <citation type="journal article" date="2019" name="MBio">
        <title>Virus Genomes from Deep Sea Sediments Expand the Ocean Megavirome and Support Independent Origins of Viral Gigantism.</title>
        <authorList>
            <person name="Backstrom D."/>
            <person name="Yutin N."/>
            <person name="Jorgensen S.L."/>
            <person name="Dharamshi J."/>
            <person name="Homa F."/>
            <person name="Zaremba-Niedwiedzka K."/>
            <person name="Spang A."/>
            <person name="Wolf Y.I."/>
            <person name="Koonin E.V."/>
            <person name="Ettema T.J."/>
        </authorList>
    </citation>
    <scope>NUCLEOTIDE SEQUENCE</scope>
</reference>
<gene>
    <name evidence="5" type="ORF">LCMiAC01_03050</name>
</gene>
<dbReference type="Gene3D" id="6.10.140.2220">
    <property type="match status" value="1"/>
</dbReference>
<dbReference type="GO" id="GO:0008270">
    <property type="term" value="F:zinc ion binding"/>
    <property type="evidence" value="ECO:0007669"/>
    <property type="project" value="UniProtKB-KW"/>
</dbReference>
<evidence type="ECO:0000256" key="3">
    <source>
        <dbReference type="ARBA" id="ARBA00022833"/>
    </source>
</evidence>
<evidence type="ECO:0000259" key="4">
    <source>
        <dbReference type="PROSITE" id="PS50865"/>
    </source>
</evidence>
<evidence type="ECO:0000256" key="2">
    <source>
        <dbReference type="ARBA" id="ARBA00022771"/>
    </source>
</evidence>
<evidence type="ECO:0000256" key="1">
    <source>
        <dbReference type="ARBA" id="ARBA00022723"/>
    </source>
</evidence>
<proteinExistence type="predicted"/>
<dbReference type="PROSITE" id="PS50865">
    <property type="entry name" value="ZF_MYND_2"/>
    <property type="match status" value="1"/>
</dbReference>
<organism evidence="5">
    <name type="scientific">Mimivirus LCMiAC01</name>
    <dbReference type="NCBI Taxonomy" id="2506608"/>
    <lineage>
        <taxon>Viruses</taxon>
        <taxon>Varidnaviria</taxon>
        <taxon>Bamfordvirae</taxon>
        <taxon>Nucleocytoviricota</taxon>
        <taxon>Megaviricetes</taxon>
        <taxon>Imitervirales</taxon>
        <taxon>Mimiviridae</taxon>
        <taxon>Klosneuvirinae</taxon>
    </lineage>
</organism>
<name>A0A481Z0N3_9VIRU</name>
<dbReference type="EMBL" id="MK500393">
    <property type="protein sequence ID" value="QBK88627.1"/>
    <property type="molecule type" value="Genomic_DNA"/>
</dbReference>
<keyword evidence="1" id="KW-0479">Metal-binding</keyword>
<dbReference type="Pfam" id="PF01753">
    <property type="entry name" value="zf-MYND"/>
    <property type="match status" value="1"/>
</dbReference>
<feature type="domain" description="MYND-type" evidence="4">
    <location>
        <begin position="285"/>
        <end position="333"/>
    </location>
</feature>
<dbReference type="InterPro" id="IPR002893">
    <property type="entry name" value="Znf_MYND"/>
</dbReference>